<dbReference type="Proteomes" id="UP000738376">
    <property type="component" value="Unassembled WGS sequence"/>
</dbReference>
<dbReference type="PANTHER" id="PTHR34136:SF1">
    <property type="entry name" value="UDP-N-ACETYL-D-MANNOSAMINURONIC ACID TRANSFERASE"/>
    <property type="match status" value="1"/>
</dbReference>
<dbReference type="EMBL" id="JAAVJL010000003">
    <property type="protein sequence ID" value="NMF60573.1"/>
    <property type="molecule type" value="Genomic_DNA"/>
</dbReference>
<dbReference type="Pfam" id="PF03808">
    <property type="entry name" value="Glyco_tran_WecG"/>
    <property type="match status" value="1"/>
</dbReference>
<proteinExistence type="predicted"/>
<dbReference type="InterPro" id="IPR004629">
    <property type="entry name" value="WecG_TagA_CpsF"/>
</dbReference>
<comment type="caution">
    <text evidence="3">The sequence shown here is derived from an EMBL/GenBank/DDBJ whole genome shotgun (WGS) entry which is preliminary data.</text>
</comment>
<dbReference type="PANTHER" id="PTHR34136">
    <property type="match status" value="1"/>
</dbReference>
<evidence type="ECO:0000313" key="4">
    <source>
        <dbReference type="Proteomes" id="UP000738376"/>
    </source>
</evidence>
<evidence type="ECO:0000256" key="2">
    <source>
        <dbReference type="ARBA" id="ARBA00022679"/>
    </source>
</evidence>
<gene>
    <name evidence="3" type="ORF">HC246_21720</name>
</gene>
<keyword evidence="2" id="KW-0808">Transferase</keyword>
<name>A0ABX1LWK2_9CYAN</name>
<accession>A0ABX1LWK2</accession>
<organism evidence="3 4">
    <name type="scientific">Pseudanabaena yagii GIHE-NHR1</name>
    <dbReference type="NCBI Taxonomy" id="2722753"/>
    <lineage>
        <taxon>Bacteria</taxon>
        <taxon>Bacillati</taxon>
        <taxon>Cyanobacteriota</taxon>
        <taxon>Cyanophyceae</taxon>
        <taxon>Pseudanabaenales</taxon>
        <taxon>Pseudanabaenaceae</taxon>
        <taxon>Pseudanabaena</taxon>
        <taxon>Pseudanabaena yagii</taxon>
    </lineage>
</organism>
<sequence>MHKDAIPSQNLIVTPVSILSFDEQINLMIDWANKSLSKMVCVANVHMLVEAWQNSPFADVLKDADLVTPDGMPLVWMMKMLGHQKAQRVAGMDIFQAVCKQAQTNQISIFLLGSETYVLDKISQRLQTEFPDLKVAGTESPPFRPLSNTADMDMVQIVNASGAKILFVALGCPKQELWMAQHRDKIQAVMIGVGGVFPVYAGVLKETPKFMQVSGLEWVFRLSQEPRRLWKRYATTIPIFIWLMIKQVVYSSINQQKRNTLN</sequence>
<keyword evidence="4" id="KW-1185">Reference proteome</keyword>
<dbReference type="NCBIfam" id="TIGR00696">
    <property type="entry name" value="wecG_tagA_cpsF"/>
    <property type="match status" value="1"/>
</dbReference>
<evidence type="ECO:0000256" key="1">
    <source>
        <dbReference type="ARBA" id="ARBA00022676"/>
    </source>
</evidence>
<evidence type="ECO:0000313" key="3">
    <source>
        <dbReference type="EMBL" id="NMF60573.1"/>
    </source>
</evidence>
<dbReference type="CDD" id="cd06533">
    <property type="entry name" value="Glyco_transf_WecG_TagA"/>
    <property type="match status" value="1"/>
</dbReference>
<dbReference type="RefSeq" id="WP_169365509.1">
    <property type="nucleotide sequence ID" value="NZ_JAAVJL010000003.1"/>
</dbReference>
<reference evidence="3 4" key="1">
    <citation type="submission" date="2020-03" db="EMBL/GenBank/DDBJ databases">
        <title>Draft Genome Sequence of 2-Methylisoborneol Producing Pseudanabaena yagii Strain GIHE-NHR1 Isolated from North Han River in South Korea.</title>
        <authorList>
            <person name="Jeong J."/>
        </authorList>
    </citation>
    <scope>NUCLEOTIDE SEQUENCE [LARGE SCALE GENOMIC DNA]</scope>
    <source>
        <strain evidence="3 4">GIHE-NHR1</strain>
    </source>
</reference>
<keyword evidence="1" id="KW-0328">Glycosyltransferase</keyword>
<protein>
    <submittedName>
        <fullName evidence="3">WecB/TagA/CpsF family glycosyltransferase</fullName>
    </submittedName>
</protein>